<dbReference type="OrthoDB" id="151517at2759"/>
<dbReference type="InterPro" id="IPR052050">
    <property type="entry name" value="SecEffector_AnkRepeat"/>
</dbReference>
<dbReference type="PANTHER" id="PTHR46586">
    <property type="entry name" value="ANKYRIN REPEAT-CONTAINING PROTEIN"/>
    <property type="match status" value="1"/>
</dbReference>
<evidence type="ECO:0000256" key="1">
    <source>
        <dbReference type="SAM" id="Coils"/>
    </source>
</evidence>
<evidence type="ECO:0000313" key="3">
    <source>
        <dbReference type="EMBL" id="POM60665.1"/>
    </source>
</evidence>
<dbReference type="SUPFAM" id="SSF48403">
    <property type="entry name" value="Ankyrin repeat"/>
    <property type="match status" value="1"/>
</dbReference>
<dbReference type="Gene3D" id="1.25.40.20">
    <property type="entry name" value="Ankyrin repeat-containing domain"/>
    <property type="match status" value="3"/>
</dbReference>
<dbReference type="InterPro" id="IPR002110">
    <property type="entry name" value="Ankyrin_rpt"/>
</dbReference>
<comment type="caution">
    <text evidence="3">The sequence shown here is derived from an EMBL/GenBank/DDBJ whole genome shotgun (WGS) entry which is preliminary data.</text>
</comment>
<gene>
    <name evidence="3" type="ORF">PHPALM_30453</name>
</gene>
<keyword evidence="4" id="KW-1185">Reference proteome</keyword>
<protein>
    <submittedName>
        <fullName evidence="3">Uncharacterized protein</fullName>
    </submittedName>
</protein>
<reference evidence="3 4" key="1">
    <citation type="journal article" date="2017" name="Genome Biol. Evol.">
        <title>Phytophthora megakarya and P. palmivora, closely related causal agents of cacao black pod rot, underwent increases in genome sizes and gene numbers by different mechanisms.</title>
        <authorList>
            <person name="Ali S.S."/>
            <person name="Shao J."/>
            <person name="Lary D.J."/>
            <person name="Kronmiller B."/>
            <person name="Shen D."/>
            <person name="Strem M.D."/>
            <person name="Amoako-Attah I."/>
            <person name="Akrofi A.Y."/>
            <person name="Begoude B.A."/>
            <person name="Ten Hoopen G.M."/>
            <person name="Coulibaly K."/>
            <person name="Kebe B.I."/>
            <person name="Melnick R.L."/>
            <person name="Guiltinan M.J."/>
            <person name="Tyler B.M."/>
            <person name="Meinhardt L.W."/>
            <person name="Bailey B.A."/>
        </authorList>
    </citation>
    <scope>NUCLEOTIDE SEQUENCE [LARGE SCALE GENOMIC DNA]</scope>
    <source>
        <strain evidence="4">sbr112.9</strain>
    </source>
</reference>
<name>A0A2P4X532_9STRA</name>
<proteinExistence type="predicted"/>
<dbReference type="AlphaFoldDB" id="A0A2P4X532"/>
<sequence>MQYLAARAPIETFDPFYRRWMLNATSWFVAIRGDLSALQWLMEIYLPDEMLSAAVYAAAANGHVEILEWLYTFHHERIYWNGIEMCGALDYGHDNAMQWLRTHSRPRPECLKLVMRSAAKTGNLEVVRWLYNECHAPAEDALRYAQKEGYWETARWILVNCELEVRRVNWDGAAADGALSFIKYAYSRGLGKPRSSTLVAAASNGHLEIVTWLYDEVHLPLIAGAMRRAAENGHLSVVQRLHDKDCEQGDVWTMDSAAKNGHLDVVEWLHEYRNEGCSSKTMSWAAGHGHLEVVKWLHTHRSEGCTKLAMDMAATNGYLEIVQWLHENRTEGCSTDAMDGAARSGHLHVVQWLHANRAEGCTTSAMDASAAASLKGTITSNATKGLKLERRRGDKALELEVLIKLGVADCMLDAKYIFPMTLVTRQNAPPSEQVDVLTAQVQSLQQEVKTLKEQMKAVLHTLEKSVVSSLTSPGFTIRGLPTGNRSSTPGSTSPTTPTTGNEEISPTRDTAEIPSRRDTAEIHPTPTSRKRQTSEIADFTDHKLAKHKEYREKITSSGAIERKNRQHNCKVCSALRGDRRQPFRTYHYCVECTKKREGGMVFLCNKVRPHDAEEYRNATCNQIWHALWNNGEDMPASGVTIRMRKKLKASEPNEVQ</sequence>
<keyword evidence="1" id="KW-0175">Coiled coil</keyword>
<dbReference type="EMBL" id="NCKW01016841">
    <property type="protein sequence ID" value="POM60665.1"/>
    <property type="molecule type" value="Genomic_DNA"/>
</dbReference>
<dbReference type="PANTHER" id="PTHR46586:SF3">
    <property type="entry name" value="ANKYRIN REPEAT-CONTAINING PROTEIN"/>
    <property type="match status" value="1"/>
</dbReference>
<feature type="compositionally biased region" description="Low complexity" evidence="2">
    <location>
        <begin position="481"/>
        <end position="500"/>
    </location>
</feature>
<feature type="coiled-coil region" evidence="1">
    <location>
        <begin position="434"/>
        <end position="461"/>
    </location>
</feature>
<feature type="region of interest" description="Disordered" evidence="2">
    <location>
        <begin position="473"/>
        <end position="533"/>
    </location>
</feature>
<dbReference type="Pfam" id="PF12796">
    <property type="entry name" value="Ank_2"/>
    <property type="match status" value="1"/>
</dbReference>
<dbReference type="Proteomes" id="UP000237271">
    <property type="component" value="Unassembled WGS sequence"/>
</dbReference>
<dbReference type="InterPro" id="IPR036770">
    <property type="entry name" value="Ankyrin_rpt-contain_sf"/>
</dbReference>
<feature type="compositionally biased region" description="Basic and acidic residues" evidence="2">
    <location>
        <begin position="505"/>
        <end position="521"/>
    </location>
</feature>
<organism evidence="3 4">
    <name type="scientific">Phytophthora palmivora</name>
    <dbReference type="NCBI Taxonomy" id="4796"/>
    <lineage>
        <taxon>Eukaryota</taxon>
        <taxon>Sar</taxon>
        <taxon>Stramenopiles</taxon>
        <taxon>Oomycota</taxon>
        <taxon>Peronosporomycetes</taxon>
        <taxon>Peronosporales</taxon>
        <taxon>Peronosporaceae</taxon>
        <taxon>Phytophthora</taxon>
    </lineage>
</organism>
<evidence type="ECO:0000313" key="4">
    <source>
        <dbReference type="Proteomes" id="UP000237271"/>
    </source>
</evidence>
<accession>A0A2P4X532</accession>
<evidence type="ECO:0000256" key="2">
    <source>
        <dbReference type="SAM" id="MobiDB-lite"/>
    </source>
</evidence>